<dbReference type="OrthoDB" id="250329at2759"/>
<keyword evidence="7 12" id="KW-1133">Transmembrane helix</keyword>
<dbReference type="InParanoid" id="A0A151ZH57"/>
<organism evidence="13 14">
    <name type="scientific">Tieghemostelium lacteum</name>
    <name type="common">Slime mold</name>
    <name type="synonym">Dictyostelium lacteum</name>
    <dbReference type="NCBI Taxonomy" id="361077"/>
    <lineage>
        <taxon>Eukaryota</taxon>
        <taxon>Amoebozoa</taxon>
        <taxon>Evosea</taxon>
        <taxon>Eumycetozoa</taxon>
        <taxon>Dictyostelia</taxon>
        <taxon>Dictyosteliales</taxon>
        <taxon>Raperosteliaceae</taxon>
        <taxon>Tieghemostelium</taxon>
    </lineage>
</organism>
<feature type="transmembrane region" description="Helical" evidence="12">
    <location>
        <begin position="67"/>
        <end position="89"/>
    </location>
</feature>
<evidence type="ECO:0000313" key="14">
    <source>
        <dbReference type="Proteomes" id="UP000076078"/>
    </source>
</evidence>
<evidence type="ECO:0008006" key="15">
    <source>
        <dbReference type="Google" id="ProtNLM"/>
    </source>
</evidence>
<sequence>MTNETTEIKKGLSITLVGAISGLVADSIMHPIDTIRARLQVEKVGKSQYNGTFHAMNMILKNEGVKYLYKGFPIVATATVPAHALYFYGYEESKRILSSTFPQWGSGSLGHFISGFVADAFGSLVWVPMDIIKQRLQVQTNTQKLNPNQTLYKGSFHAANVIFKEEGIKGFYRGFWPALLTFGPYVGIYFTVYEKSKSLLSKYYFGEQYTLKNQPTLPIYYQLCSGFFAGSVGAGLTCPLDVIKTRIQVQRKSDTQQYKGIYDAAKTILREEGYQAFIKGMGARIMWIAPGSALTIAACMYILFYTLFLYLKRT</sequence>
<evidence type="ECO:0000256" key="6">
    <source>
        <dbReference type="ARBA" id="ARBA00022792"/>
    </source>
</evidence>
<keyword evidence="4 10" id="KW-0812">Transmembrane</keyword>
<dbReference type="GO" id="GO:0005743">
    <property type="term" value="C:mitochondrial inner membrane"/>
    <property type="evidence" value="ECO:0007669"/>
    <property type="project" value="UniProtKB-SubCell"/>
</dbReference>
<keyword evidence="6" id="KW-0999">Mitochondrion inner membrane</keyword>
<dbReference type="InterPro" id="IPR045315">
    <property type="entry name" value="Mtm1-like"/>
</dbReference>
<dbReference type="InterPro" id="IPR018108">
    <property type="entry name" value="MCP_transmembrane"/>
</dbReference>
<evidence type="ECO:0000256" key="8">
    <source>
        <dbReference type="ARBA" id="ARBA00023128"/>
    </source>
</evidence>
<dbReference type="PRINTS" id="PR00926">
    <property type="entry name" value="MITOCARRIER"/>
</dbReference>
<name>A0A151ZH57_TIELA</name>
<protein>
    <recommendedName>
        <fullName evidence="15">Mitochondrial substrate carrier family protein</fullName>
    </recommendedName>
</protein>
<keyword evidence="5" id="KW-0677">Repeat</keyword>
<feature type="repeat" description="Solcar" evidence="10">
    <location>
        <begin position="106"/>
        <end position="199"/>
    </location>
</feature>
<feature type="transmembrane region" description="Helical" evidence="12">
    <location>
        <begin position="219"/>
        <end position="243"/>
    </location>
</feature>
<evidence type="ECO:0000256" key="10">
    <source>
        <dbReference type="PROSITE-ProRule" id="PRU00282"/>
    </source>
</evidence>
<evidence type="ECO:0000256" key="4">
    <source>
        <dbReference type="ARBA" id="ARBA00022692"/>
    </source>
</evidence>
<accession>A0A151ZH57</accession>
<dbReference type="Gene3D" id="1.50.40.10">
    <property type="entry name" value="Mitochondrial carrier domain"/>
    <property type="match status" value="1"/>
</dbReference>
<keyword evidence="8" id="KW-0496">Mitochondrion</keyword>
<evidence type="ECO:0000256" key="7">
    <source>
        <dbReference type="ARBA" id="ARBA00022989"/>
    </source>
</evidence>
<evidence type="ECO:0000256" key="12">
    <source>
        <dbReference type="SAM" id="Phobius"/>
    </source>
</evidence>
<comment type="similarity">
    <text evidence="2 11">Belongs to the mitochondrial carrier (TC 2.A.29) family.</text>
</comment>
<feature type="transmembrane region" description="Helical" evidence="12">
    <location>
        <begin position="285"/>
        <end position="311"/>
    </location>
</feature>
<evidence type="ECO:0000256" key="1">
    <source>
        <dbReference type="ARBA" id="ARBA00004448"/>
    </source>
</evidence>
<dbReference type="InterPro" id="IPR002067">
    <property type="entry name" value="MCP"/>
</dbReference>
<gene>
    <name evidence="13" type="ORF">DLAC_11640</name>
</gene>
<proteinExistence type="inferred from homology"/>
<dbReference type="SUPFAM" id="SSF103506">
    <property type="entry name" value="Mitochondrial carrier"/>
    <property type="match status" value="1"/>
</dbReference>
<dbReference type="PANTHER" id="PTHR45760">
    <property type="entry name" value="FI19922P1-RELATED"/>
    <property type="match status" value="1"/>
</dbReference>
<evidence type="ECO:0000313" key="13">
    <source>
        <dbReference type="EMBL" id="KYQ93210.1"/>
    </source>
</evidence>
<evidence type="ECO:0000256" key="11">
    <source>
        <dbReference type="RuleBase" id="RU000488"/>
    </source>
</evidence>
<feature type="transmembrane region" description="Helical" evidence="12">
    <location>
        <begin position="109"/>
        <end position="127"/>
    </location>
</feature>
<keyword evidence="9 10" id="KW-0472">Membrane</keyword>
<dbReference type="InterPro" id="IPR023395">
    <property type="entry name" value="MCP_dom_sf"/>
</dbReference>
<keyword evidence="14" id="KW-1185">Reference proteome</keyword>
<dbReference type="AlphaFoldDB" id="A0A151ZH57"/>
<dbReference type="FunCoup" id="A0A151ZH57">
    <property type="interactions" value="1"/>
</dbReference>
<dbReference type="PANTHER" id="PTHR45760:SF2">
    <property type="entry name" value="FI19922P1-RELATED"/>
    <property type="match status" value="1"/>
</dbReference>
<comment type="caution">
    <text evidence="13">The sequence shown here is derived from an EMBL/GenBank/DDBJ whole genome shotgun (WGS) entry which is preliminary data.</text>
</comment>
<dbReference type="EMBL" id="LODT01000028">
    <property type="protein sequence ID" value="KYQ93210.1"/>
    <property type="molecule type" value="Genomic_DNA"/>
</dbReference>
<feature type="repeat" description="Solcar" evidence="10">
    <location>
        <begin position="217"/>
        <end position="305"/>
    </location>
</feature>
<feature type="repeat" description="Solcar" evidence="10">
    <location>
        <begin position="9"/>
        <end position="96"/>
    </location>
</feature>
<evidence type="ECO:0000256" key="5">
    <source>
        <dbReference type="ARBA" id="ARBA00022737"/>
    </source>
</evidence>
<comment type="subcellular location">
    <subcellularLocation>
        <location evidence="1">Mitochondrion inner membrane</location>
        <topology evidence="1">Multi-pass membrane protein</topology>
    </subcellularLocation>
</comment>
<feature type="transmembrane region" description="Helical" evidence="12">
    <location>
        <begin position="174"/>
        <end position="193"/>
    </location>
</feature>
<reference evidence="13 14" key="1">
    <citation type="submission" date="2015-12" db="EMBL/GenBank/DDBJ databases">
        <title>Dictyostelia acquired genes for synthesis and detection of signals that induce cell-type specialization by lateral gene transfer from prokaryotes.</title>
        <authorList>
            <person name="Gloeckner G."/>
            <person name="Schaap P."/>
        </authorList>
    </citation>
    <scope>NUCLEOTIDE SEQUENCE [LARGE SCALE GENOMIC DNA]</scope>
    <source>
        <strain evidence="13 14">TK</strain>
    </source>
</reference>
<evidence type="ECO:0000256" key="9">
    <source>
        <dbReference type="ARBA" id="ARBA00023136"/>
    </source>
</evidence>
<evidence type="ECO:0000256" key="3">
    <source>
        <dbReference type="ARBA" id="ARBA00022448"/>
    </source>
</evidence>
<keyword evidence="3 11" id="KW-0813">Transport</keyword>
<dbReference type="PROSITE" id="PS50920">
    <property type="entry name" value="SOLCAR"/>
    <property type="match status" value="3"/>
</dbReference>
<dbReference type="GO" id="GO:1990542">
    <property type="term" value="P:mitochondrial transmembrane transport"/>
    <property type="evidence" value="ECO:0007669"/>
    <property type="project" value="InterPro"/>
</dbReference>
<dbReference type="Pfam" id="PF00153">
    <property type="entry name" value="Mito_carr"/>
    <property type="match status" value="3"/>
</dbReference>
<dbReference type="Proteomes" id="UP000076078">
    <property type="component" value="Unassembled WGS sequence"/>
</dbReference>
<evidence type="ECO:0000256" key="2">
    <source>
        <dbReference type="ARBA" id="ARBA00006375"/>
    </source>
</evidence>
<dbReference type="OMA" id="VWVPIDV"/>